<feature type="domain" description="3-hydroxyisobutyrate dehydrogenase-like NAD-binding" evidence="7">
    <location>
        <begin position="187"/>
        <end position="301"/>
    </location>
</feature>
<keyword evidence="9" id="KW-1185">Reference proteome</keyword>
<dbReference type="PANTHER" id="PTHR43580:SF2">
    <property type="entry name" value="CYTOKINE-LIKE NUCLEAR FACTOR N-PAC"/>
    <property type="match status" value="1"/>
</dbReference>
<dbReference type="SUPFAM" id="SSF48179">
    <property type="entry name" value="6-phosphogluconate dehydrogenase C-terminal domain-like"/>
    <property type="match status" value="1"/>
</dbReference>
<proteinExistence type="inferred from homology"/>
<evidence type="ECO:0000256" key="2">
    <source>
        <dbReference type="ARBA" id="ARBA00023002"/>
    </source>
</evidence>
<dbReference type="PIRSF" id="PIRSF000103">
    <property type="entry name" value="HIBADH"/>
    <property type="match status" value="1"/>
</dbReference>
<dbReference type="GO" id="GO:0051287">
    <property type="term" value="F:NAD binding"/>
    <property type="evidence" value="ECO:0007669"/>
    <property type="project" value="InterPro"/>
</dbReference>
<dbReference type="GO" id="GO:0050661">
    <property type="term" value="F:NADP binding"/>
    <property type="evidence" value="ECO:0007669"/>
    <property type="project" value="InterPro"/>
</dbReference>
<reference evidence="8 9" key="1">
    <citation type="submission" date="2010-10" db="EMBL/GenBank/DDBJ databases">
        <title>Complete sequence of Frankia sp. EuI1c.</title>
        <authorList>
            <consortium name="US DOE Joint Genome Institute"/>
            <person name="Lucas S."/>
            <person name="Copeland A."/>
            <person name="Lapidus A."/>
            <person name="Cheng J.-F."/>
            <person name="Bruce D."/>
            <person name="Goodwin L."/>
            <person name="Pitluck S."/>
            <person name="Chertkov O."/>
            <person name="Detter J.C."/>
            <person name="Han C."/>
            <person name="Tapia R."/>
            <person name="Land M."/>
            <person name="Hauser L."/>
            <person name="Jeffries C."/>
            <person name="Kyrpides N."/>
            <person name="Ivanova N."/>
            <person name="Mikhailova N."/>
            <person name="Beauchemin N."/>
            <person name="Sen A."/>
            <person name="Sur S.A."/>
            <person name="Gtari M."/>
            <person name="Wall L."/>
            <person name="Tisa L."/>
            <person name="Woyke T."/>
        </authorList>
    </citation>
    <scope>NUCLEOTIDE SEQUENCE [LARGE SCALE GENOMIC DNA]</scope>
    <source>
        <strain evidence="9">DSM 45817 / CECT 9037 / EuI1c</strain>
    </source>
</reference>
<evidence type="ECO:0000256" key="4">
    <source>
        <dbReference type="PIRSR" id="PIRSR000103-1"/>
    </source>
</evidence>
<feature type="region of interest" description="Disordered" evidence="5">
    <location>
        <begin position="307"/>
        <end position="330"/>
    </location>
</feature>
<name>E3J1X9_PSEI1</name>
<evidence type="ECO:0000259" key="7">
    <source>
        <dbReference type="Pfam" id="PF14833"/>
    </source>
</evidence>
<evidence type="ECO:0000313" key="9">
    <source>
        <dbReference type="Proteomes" id="UP000002484"/>
    </source>
</evidence>
<sequence>MATVLSAAGSHGTRWWVGDDGRSDVRVAFLGMGKMGRLMAAHVLAGGHELTIWNRTPARAPELVAAGAREAGSVADAVADADVAVLMLFGPESAGEVMESVHVAAPTGLLVINGTTVGPEAARELGRAANAAGLRYVDAPVAGTLGPARDGTLKILVGASPADLAAARPVLELFGDPAKIVHVGEVGAGSALKLVVNLSLAEAMAGIAETLALGADLGLDRDLVVGELAGGFLGGVLGYKRAMIESGDFTPAAFTVEALAKDVRLACRATPRQLGVAQAVLQLTAEAARRGQGEHDFAAIADLPALDTDAAPPGAADPSRRPYSAYSAEA</sequence>
<dbReference type="EMBL" id="CP002299">
    <property type="protein sequence ID" value="ADP84084.1"/>
    <property type="molecule type" value="Genomic_DNA"/>
</dbReference>
<dbReference type="KEGG" id="fri:FraEuI1c_6100"/>
<dbReference type="InterPro" id="IPR036291">
    <property type="entry name" value="NAD(P)-bd_dom_sf"/>
</dbReference>
<dbReference type="GO" id="GO:0016491">
    <property type="term" value="F:oxidoreductase activity"/>
    <property type="evidence" value="ECO:0007669"/>
    <property type="project" value="UniProtKB-KW"/>
</dbReference>
<feature type="compositionally biased region" description="Low complexity" evidence="5">
    <location>
        <begin position="307"/>
        <end position="317"/>
    </location>
</feature>
<dbReference type="InterPro" id="IPR006115">
    <property type="entry name" value="6PGDH_NADP-bd"/>
</dbReference>
<protein>
    <submittedName>
        <fullName evidence="8">6-phosphogluconate dehydrogenase NAD-binding protein</fullName>
    </submittedName>
</protein>
<accession>E3J1X9</accession>
<dbReference type="HOGENOM" id="CLU_035117_1_0_11"/>
<dbReference type="STRING" id="298654.FraEuI1c_6100"/>
<evidence type="ECO:0000256" key="1">
    <source>
        <dbReference type="ARBA" id="ARBA00009080"/>
    </source>
</evidence>
<dbReference type="InterPro" id="IPR015815">
    <property type="entry name" value="HIBADH-related"/>
</dbReference>
<feature type="active site" evidence="4">
    <location>
        <position position="193"/>
    </location>
</feature>
<dbReference type="InParanoid" id="E3J1X9"/>
<dbReference type="SUPFAM" id="SSF51735">
    <property type="entry name" value="NAD(P)-binding Rossmann-fold domains"/>
    <property type="match status" value="1"/>
</dbReference>
<dbReference type="InterPro" id="IPR051265">
    <property type="entry name" value="HIBADH-related_NP60_sf"/>
</dbReference>
<organism evidence="8 9">
    <name type="scientific">Pseudofrankia inefficax (strain DSM 45817 / CECT 9037 / DDB 130130 / EuI1c)</name>
    <name type="common">Frankia inefficax</name>
    <dbReference type="NCBI Taxonomy" id="298654"/>
    <lineage>
        <taxon>Bacteria</taxon>
        <taxon>Bacillati</taxon>
        <taxon>Actinomycetota</taxon>
        <taxon>Actinomycetes</taxon>
        <taxon>Frankiales</taxon>
        <taxon>Frankiaceae</taxon>
        <taxon>Pseudofrankia</taxon>
    </lineage>
</organism>
<dbReference type="Gene3D" id="3.40.50.720">
    <property type="entry name" value="NAD(P)-binding Rossmann-like Domain"/>
    <property type="match status" value="1"/>
</dbReference>
<dbReference type="AlphaFoldDB" id="E3J1X9"/>
<dbReference type="Pfam" id="PF14833">
    <property type="entry name" value="NAD_binding_11"/>
    <property type="match status" value="1"/>
</dbReference>
<dbReference type="InterPro" id="IPR013328">
    <property type="entry name" value="6PGD_dom2"/>
</dbReference>
<evidence type="ECO:0000256" key="5">
    <source>
        <dbReference type="SAM" id="MobiDB-lite"/>
    </source>
</evidence>
<feature type="domain" description="6-phosphogluconate dehydrogenase NADP-binding" evidence="6">
    <location>
        <begin position="26"/>
        <end position="184"/>
    </location>
</feature>
<dbReference type="InterPro" id="IPR029154">
    <property type="entry name" value="HIBADH-like_NADP-bd"/>
</dbReference>
<dbReference type="Proteomes" id="UP000002484">
    <property type="component" value="Chromosome"/>
</dbReference>
<gene>
    <name evidence="8" type="ordered locus">FraEuI1c_6100</name>
</gene>
<dbReference type="Pfam" id="PF03446">
    <property type="entry name" value="NAD_binding_2"/>
    <property type="match status" value="1"/>
</dbReference>
<keyword evidence="3" id="KW-0520">NAD</keyword>
<dbReference type="InterPro" id="IPR008927">
    <property type="entry name" value="6-PGluconate_DH-like_C_sf"/>
</dbReference>
<keyword evidence="2" id="KW-0560">Oxidoreductase</keyword>
<dbReference type="eggNOG" id="COG2084">
    <property type="taxonomic scope" value="Bacteria"/>
</dbReference>
<comment type="similarity">
    <text evidence="1">Belongs to the HIBADH-related family.</text>
</comment>
<evidence type="ECO:0000256" key="3">
    <source>
        <dbReference type="ARBA" id="ARBA00023027"/>
    </source>
</evidence>
<dbReference type="Gene3D" id="1.10.1040.10">
    <property type="entry name" value="N-(1-d-carboxylethyl)-l-norvaline Dehydrogenase, domain 2"/>
    <property type="match status" value="1"/>
</dbReference>
<evidence type="ECO:0000259" key="6">
    <source>
        <dbReference type="Pfam" id="PF03446"/>
    </source>
</evidence>
<evidence type="ECO:0000313" key="8">
    <source>
        <dbReference type="EMBL" id="ADP84084.1"/>
    </source>
</evidence>
<dbReference type="PANTHER" id="PTHR43580">
    <property type="entry name" value="OXIDOREDUCTASE GLYR1-RELATED"/>
    <property type="match status" value="1"/>
</dbReference>